<dbReference type="PANTHER" id="PTHR30613">
    <property type="entry name" value="UNCHARACTERIZED PROTEIN YBIU-RELATED"/>
    <property type="match status" value="1"/>
</dbReference>
<evidence type="ECO:0000313" key="2">
    <source>
        <dbReference type="EMBL" id="KAH9845410.1"/>
    </source>
</evidence>
<dbReference type="OrthoDB" id="8249012at2759"/>
<reference evidence="2 3" key="2">
    <citation type="journal article" date="2021" name="Curr. Genet.">
        <title>Genetic response to nitrogen starvation in the aggressive Eucalyptus foliar pathogen Teratosphaeria destructans.</title>
        <authorList>
            <person name="Havenga M."/>
            <person name="Wingfield B.D."/>
            <person name="Wingfield M.J."/>
            <person name="Dreyer L.L."/>
            <person name="Roets F."/>
            <person name="Aylward J."/>
        </authorList>
    </citation>
    <scope>NUCLEOTIDE SEQUENCE [LARGE SCALE GENOMIC DNA]</scope>
    <source>
        <strain evidence="2">CMW44962</strain>
    </source>
</reference>
<dbReference type="Gene3D" id="2.60.120.330">
    <property type="entry name" value="B-lactam Antibiotic, Isopenicillin N Synthase, Chain"/>
    <property type="match status" value="1"/>
</dbReference>
<dbReference type="SUPFAM" id="SSF51197">
    <property type="entry name" value="Clavaminate synthase-like"/>
    <property type="match status" value="1"/>
</dbReference>
<dbReference type="Proteomes" id="UP001138500">
    <property type="component" value="Unassembled WGS sequence"/>
</dbReference>
<gene>
    <name evidence="2" type="ORF">Tdes44962_MAKER10485</name>
</gene>
<proteinExistence type="predicted"/>
<dbReference type="AlphaFoldDB" id="A0A9W7T1L0"/>
<dbReference type="Pfam" id="PF07350">
    <property type="entry name" value="Gig2-like"/>
    <property type="match status" value="1"/>
</dbReference>
<organism evidence="2 3">
    <name type="scientific">Teratosphaeria destructans</name>
    <dbReference type="NCBI Taxonomy" id="418781"/>
    <lineage>
        <taxon>Eukaryota</taxon>
        <taxon>Fungi</taxon>
        <taxon>Dikarya</taxon>
        <taxon>Ascomycota</taxon>
        <taxon>Pezizomycotina</taxon>
        <taxon>Dothideomycetes</taxon>
        <taxon>Dothideomycetidae</taxon>
        <taxon>Mycosphaerellales</taxon>
        <taxon>Teratosphaeriaceae</taxon>
        <taxon>Teratosphaeria</taxon>
    </lineage>
</organism>
<accession>A0A9W7T1L0</accession>
<dbReference type="PANTHER" id="PTHR30613:SF1">
    <property type="entry name" value="DUF1479 DOMAIN PROTEIN (AFU_ORTHOLOGUE AFUA_5G09280)"/>
    <property type="match status" value="1"/>
</dbReference>
<protein>
    <submittedName>
        <fullName evidence="2">Isopenicillin N synthase-like</fullName>
    </submittedName>
</protein>
<feature type="non-terminal residue" evidence="2">
    <location>
        <position position="1"/>
    </location>
</feature>
<comment type="caution">
    <text evidence="2">The sequence shown here is derived from an EMBL/GenBank/DDBJ whole genome shotgun (WGS) entry which is preliminary data.</text>
</comment>
<dbReference type="EMBL" id="RIBY02000078">
    <property type="protein sequence ID" value="KAH9845410.1"/>
    <property type="molecule type" value="Genomic_DNA"/>
</dbReference>
<sequence length="372" mass="41498">ARNPHTRAFPPENPQVYELYWSPAQVRARSHPNLLAAQRFLLSFWHSRDPDARLSTRHPVVYADRLRMRAPGDQRFALGCHVDGGSCERWEEAGYGKGRVYEAIFRGDWESYDPWESSCRLPVTSDLYHGIGACSMFRMAQGWLAMSETHPFEGTLLVNPLLRHATAYFLLRPFFTPKKPPQNPDNHADDPDFLHPDNWSLEPTPTSWLQGATPGRGQELHPTLHPHLHLHLPSAQHHTARRPTSMTHIPPVRPGDYVAWHCDSIHAVDARHAGTTDSSVLYIPSCPLTEANARFLARQREAFLDGTPCPDFGGGEGESRHLGRPGVEMVEAMGGEEALRAWGLRGWDGRAEGLGSGERGVLGAANEILGFA</sequence>
<keyword evidence="3" id="KW-1185">Reference proteome</keyword>
<dbReference type="InterPro" id="IPR027443">
    <property type="entry name" value="IPNS-like_sf"/>
</dbReference>
<dbReference type="InterPro" id="IPR010856">
    <property type="entry name" value="Gig2-like"/>
</dbReference>
<reference evidence="2 3" key="1">
    <citation type="journal article" date="2018" name="IMA Fungus">
        <title>IMA Genome-F 10: Nine draft genome sequences of Claviceps purpurea s.lat., including C. arundinis, C. humidiphila, and C. cf. spartinae, pseudomolecules for the pitch canker pathogen Fusarium circinatum, draft genome of Davidsoniella eucalypti, Grosmannia galeiformis, Quambalaria eucalypti, and Teratosphaeria destructans.</title>
        <authorList>
            <person name="Wingfield B.D."/>
            <person name="Liu M."/>
            <person name="Nguyen H.D."/>
            <person name="Lane F.A."/>
            <person name="Morgan S.W."/>
            <person name="De Vos L."/>
            <person name="Wilken P.M."/>
            <person name="Duong T.A."/>
            <person name="Aylward J."/>
            <person name="Coetzee M.P."/>
            <person name="Dadej K."/>
            <person name="De Beer Z.W."/>
            <person name="Findlay W."/>
            <person name="Havenga M."/>
            <person name="Kolarik M."/>
            <person name="Menzies J.G."/>
            <person name="Naidoo K."/>
            <person name="Pochopski O."/>
            <person name="Shoukouhi P."/>
            <person name="Santana Q.C."/>
            <person name="Seifert K.A."/>
            <person name="Soal N."/>
            <person name="Steenkamp E.T."/>
            <person name="Tatham C.T."/>
            <person name="van der Nest M.A."/>
            <person name="Wingfield M.J."/>
        </authorList>
    </citation>
    <scope>NUCLEOTIDE SEQUENCE [LARGE SCALE GENOMIC DNA]</scope>
    <source>
        <strain evidence="2">CMW44962</strain>
    </source>
</reference>
<evidence type="ECO:0000256" key="1">
    <source>
        <dbReference type="SAM" id="MobiDB-lite"/>
    </source>
</evidence>
<evidence type="ECO:0000313" key="3">
    <source>
        <dbReference type="Proteomes" id="UP001138500"/>
    </source>
</evidence>
<name>A0A9W7T1L0_9PEZI</name>
<feature type="region of interest" description="Disordered" evidence="1">
    <location>
        <begin position="204"/>
        <end position="223"/>
    </location>
</feature>